<evidence type="ECO:0000259" key="3">
    <source>
        <dbReference type="PROSITE" id="PS51004"/>
    </source>
</evidence>
<gene>
    <name evidence="4" type="ORF">JZ751_017378</name>
</gene>
<sequence>MECWPVFGQGLFPLQQGCSRHLVWWLSVLASVYLCTVCESFNSFRPERQEWSFNHMTVHRSSGAVYVGAVNRIYKLSGNLTLLVSHDTGPEADNKGCYPPQTVQPCSEPLSPTNNINKLLLIDYDQSRLLACGSLHQGVCKLLRLDDLFTLAEPSHRKEHYLSSVDRTGTMYGVIVPRPGQDAATLFIGTAVGGKQDYFPTLSSRKLPHDPESSSMLDYEMHSDFVSSLVKIPSDTLALVPRFDIYYIYGFASGAFVYFLTVQPETHESGASGDGASADLFYTSRIVRLCKGDNKFHSYASLPLGCTRRGVEYRLLQAAYLSKPGPTLAAALNVSTQDDVLFAVFSKGQKRYHRPPDDSALCVFTVREINARIKERLQSCYQGEGHLELHWLLGKDVHCTKAPVPIDDLFCGLDINQPLGGSQLVTGLMLYTETRDRLTSVASYVYNGLCVAFVGTRSGRLKK</sequence>
<dbReference type="GO" id="GO:0002116">
    <property type="term" value="C:semaphorin receptor complex"/>
    <property type="evidence" value="ECO:0007669"/>
    <property type="project" value="TreeGrafter"/>
</dbReference>
<dbReference type="Proteomes" id="UP000824540">
    <property type="component" value="Unassembled WGS sequence"/>
</dbReference>
<evidence type="ECO:0000313" key="5">
    <source>
        <dbReference type="Proteomes" id="UP000824540"/>
    </source>
</evidence>
<evidence type="ECO:0000313" key="4">
    <source>
        <dbReference type="EMBL" id="KAG9352802.1"/>
    </source>
</evidence>
<dbReference type="GO" id="GO:0030334">
    <property type="term" value="P:regulation of cell migration"/>
    <property type="evidence" value="ECO:0007669"/>
    <property type="project" value="TreeGrafter"/>
</dbReference>
<reference evidence="4" key="1">
    <citation type="thesis" date="2021" institute="BYU ScholarsArchive" country="Provo, UT, USA">
        <title>Applications of and Algorithms for Genome Assembly and Genomic Analyses with an Emphasis on Marine Teleosts.</title>
        <authorList>
            <person name="Pickett B.D."/>
        </authorList>
    </citation>
    <scope>NUCLEOTIDE SEQUENCE</scope>
    <source>
        <strain evidence="4">HI-2016</strain>
    </source>
</reference>
<feature type="non-terminal residue" evidence="4">
    <location>
        <position position="1"/>
    </location>
</feature>
<dbReference type="PROSITE" id="PS51004">
    <property type="entry name" value="SEMA"/>
    <property type="match status" value="1"/>
</dbReference>
<dbReference type="SMART" id="SM00630">
    <property type="entry name" value="Sema"/>
    <property type="match status" value="1"/>
</dbReference>
<name>A0A8T2PNF8_9TELE</name>
<dbReference type="GO" id="GO:0005886">
    <property type="term" value="C:plasma membrane"/>
    <property type="evidence" value="ECO:0007669"/>
    <property type="project" value="TreeGrafter"/>
</dbReference>
<feature type="domain" description="Sema" evidence="3">
    <location>
        <begin position="26"/>
        <end position="463"/>
    </location>
</feature>
<dbReference type="InterPro" id="IPR015943">
    <property type="entry name" value="WD40/YVTN_repeat-like_dom_sf"/>
</dbReference>
<evidence type="ECO:0000256" key="1">
    <source>
        <dbReference type="ARBA" id="ARBA00023180"/>
    </source>
</evidence>
<dbReference type="PANTHER" id="PTHR22625">
    <property type="entry name" value="PLEXIN"/>
    <property type="match status" value="1"/>
</dbReference>
<dbReference type="GO" id="GO:0007399">
    <property type="term" value="P:nervous system development"/>
    <property type="evidence" value="ECO:0007669"/>
    <property type="project" value="UniProtKB-ARBA"/>
</dbReference>
<protein>
    <recommendedName>
        <fullName evidence="3">Sema domain-containing protein</fullName>
    </recommendedName>
</protein>
<dbReference type="Pfam" id="PF01403">
    <property type="entry name" value="Sema"/>
    <property type="match status" value="1"/>
</dbReference>
<dbReference type="OrthoDB" id="125363at2759"/>
<dbReference type="Gene3D" id="2.130.10.10">
    <property type="entry name" value="YVTN repeat-like/Quinoprotein amine dehydrogenase"/>
    <property type="match status" value="1"/>
</dbReference>
<organism evidence="4 5">
    <name type="scientific">Albula glossodonta</name>
    <name type="common">roundjaw bonefish</name>
    <dbReference type="NCBI Taxonomy" id="121402"/>
    <lineage>
        <taxon>Eukaryota</taxon>
        <taxon>Metazoa</taxon>
        <taxon>Chordata</taxon>
        <taxon>Craniata</taxon>
        <taxon>Vertebrata</taxon>
        <taxon>Euteleostomi</taxon>
        <taxon>Actinopterygii</taxon>
        <taxon>Neopterygii</taxon>
        <taxon>Teleostei</taxon>
        <taxon>Albuliformes</taxon>
        <taxon>Albulidae</taxon>
        <taxon>Albula</taxon>
    </lineage>
</organism>
<dbReference type="InterPro" id="IPR001627">
    <property type="entry name" value="Semap_dom"/>
</dbReference>
<proteinExistence type="predicted"/>
<dbReference type="InterPro" id="IPR036352">
    <property type="entry name" value="Semap_dom_sf"/>
</dbReference>
<comment type="caution">
    <text evidence="4">The sequence shown here is derived from an EMBL/GenBank/DDBJ whole genome shotgun (WGS) entry which is preliminary data.</text>
</comment>
<comment type="caution">
    <text evidence="2">Lacks conserved residue(s) required for the propagation of feature annotation.</text>
</comment>
<dbReference type="GO" id="GO:0017154">
    <property type="term" value="F:semaphorin receptor activity"/>
    <property type="evidence" value="ECO:0007669"/>
    <property type="project" value="InterPro"/>
</dbReference>
<dbReference type="InterPro" id="IPR031148">
    <property type="entry name" value="Plexin"/>
</dbReference>
<dbReference type="EMBL" id="JAFBMS010000004">
    <property type="protein sequence ID" value="KAG9352802.1"/>
    <property type="molecule type" value="Genomic_DNA"/>
</dbReference>
<evidence type="ECO:0000256" key="2">
    <source>
        <dbReference type="PROSITE-ProRule" id="PRU00352"/>
    </source>
</evidence>
<accession>A0A8T2PNF8</accession>
<dbReference type="SUPFAM" id="SSF101912">
    <property type="entry name" value="Sema domain"/>
    <property type="match status" value="1"/>
</dbReference>
<keyword evidence="1" id="KW-0325">Glycoprotein</keyword>
<dbReference type="AlphaFoldDB" id="A0A8T2PNF8"/>
<dbReference type="FunFam" id="2.130.10.10:FF:000006">
    <property type="entry name" value="Plexin A2"/>
    <property type="match status" value="1"/>
</dbReference>
<dbReference type="PANTHER" id="PTHR22625:SF37">
    <property type="entry name" value="PLEXIN-A2"/>
    <property type="match status" value="1"/>
</dbReference>
<keyword evidence="5" id="KW-1185">Reference proteome</keyword>